<evidence type="ECO:0000256" key="1">
    <source>
        <dbReference type="ARBA" id="ARBA00023186"/>
    </source>
</evidence>
<dbReference type="GO" id="GO:0005737">
    <property type="term" value="C:cytoplasm"/>
    <property type="evidence" value="ECO:0007669"/>
    <property type="project" value="TreeGrafter"/>
</dbReference>
<dbReference type="GO" id="GO:0043248">
    <property type="term" value="P:proteasome assembly"/>
    <property type="evidence" value="ECO:0007669"/>
    <property type="project" value="InterPro"/>
</dbReference>
<dbReference type="PANTHER" id="PTHR12828:SF3">
    <property type="entry name" value="PROTEASOME MATURATION PROTEIN"/>
    <property type="match status" value="1"/>
</dbReference>
<organism evidence="4 5">
    <name type="scientific">Anthostomella pinea</name>
    <dbReference type="NCBI Taxonomy" id="933095"/>
    <lineage>
        <taxon>Eukaryota</taxon>
        <taxon>Fungi</taxon>
        <taxon>Dikarya</taxon>
        <taxon>Ascomycota</taxon>
        <taxon>Pezizomycotina</taxon>
        <taxon>Sordariomycetes</taxon>
        <taxon>Xylariomycetidae</taxon>
        <taxon>Xylariales</taxon>
        <taxon>Xylariaceae</taxon>
        <taxon>Anthostomella</taxon>
    </lineage>
</organism>
<evidence type="ECO:0000313" key="5">
    <source>
        <dbReference type="Proteomes" id="UP001295740"/>
    </source>
</evidence>
<feature type="compositionally biased region" description="Polar residues" evidence="3">
    <location>
        <begin position="10"/>
        <end position="22"/>
    </location>
</feature>
<dbReference type="GO" id="GO:0005634">
    <property type="term" value="C:nucleus"/>
    <property type="evidence" value="ECO:0007669"/>
    <property type="project" value="TreeGrafter"/>
</dbReference>
<accession>A0AAI8YLZ5</accession>
<dbReference type="EMBL" id="CAUWAG010000019">
    <property type="protein sequence ID" value="CAJ2512167.1"/>
    <property type="molecule type" value="Genomic_DNA"/>
</dbReference>
<feature type="region of interest" description="Disordered" evidence="3">
    <location>
        <begin position="1"/>
        <end position="36"/>
    </location>
</feature>
<evidence type="ECO:0000313" key="4">
    <source>
        <dbReference type="EMBL" id="CAJ2512167.1"/>
    </source>
</evidence>
<evidence type="ECO:0000256" key="2">
    <source>
        <dbReference type="ARBA" id="ARBA00043974"/>
    </source>
</evidence>
<reference evidence="4" key="1">
    <citation type="submission" date="2023-10" db="EMBL/GenBank/DDBJ databases">
        <authorList>
            <person name="Hackl T."/>
        </authorList>
    </citation>
    <scope>NUCLEOTIDE SEQUENCE</scope>
</reference>
<comment type="similarity">
    <text evidence="2">Belongs to the POMP/UMP1 family.</text>
</comment>
<gene>
    <name evidence="4" type="ORF">KHLLAP_LOCUS12635</name>
</gene>
<dbReference type="Pfam" id="PF05348">
    <property type="entry name" value="UMP1"/>
    <property type="match status" value="1"/>
</dbReference>
<name>A0AAI8YLZ5_9PEZI</name>
<keyword evidence="5" id="KW-1185">Reference proteome</keyword>
<keyword evidence="1" id="KW-0143">Chaperone</keyword>
<dbReference type="AlphaFoldDB" id="A0AAI8YLZ5"/>
<sequence length="160" mass="17354">MSMRIVPSAEHTSTASLHTASAPSAPGLHDTLRHGVGPSLSTSYALSTATADTPASRHPLEARLKAWEATQENVRMESLRKTFGMAEPIRRGMELKITREGAWRPMALGGQGVGGAHGSSVHEDVLRGREAFVDWDDVFTGEEQRGAVGVHEEMERKLKI</sequence>
<dbReference type="PANTHER" id="PTHR12828">
    <property type="entry name" value="PROTEASOME MATURATION PROTEIN UMP1"/>
    <property type="match status" value="1"/>
</dbReference>
<dbReference type="InterPro" id="IPR008012">
    <property type="entry name" value="Ump1"/>
</dbReference>
<evidence type="ECO:0000256" key="3">
    <source>
        <dbReference type="SAM" id="MobiDB-lite"/>
    </source>
</evidence>
<comment type="caution">
    <text evidence="4">The sequence shown here is derived from an EMBL/GenBank/DDBJ whole genome shotgun (WGS) entry which is preliminary data.</text>
</comment>
<proteinExistence type="inferred from homology"/>
<protein>
    <submittedName>
        <fullName evidence="4">Uu.00g051820.m01.CDS01</fullName>
    </submittedName>
</protein>
<dbReference type="Proteomes" id="UP001295740">
    <property type="component" value="Unassembled WGS sequence"/>
</dbReference>